<gene>
    <name evidence="1" type="ORF">GTW51_22520</name>
</gene>
<evidence type="ECO:0008006" key="3">
    <source>
        <dbReference type="Google" id="ProtNLM"/>
    </source>
</evidence>
<evidence type="ECO:0000313" key="1">
    <source>
        <dbReference type="EMBL" id="NDV89425.1"/>
    </source>
</evidence>
<keyword evidence="2" id="KW-1185">Reference proteome</keyword>
<dbReference type="EMBL" id="JAAAMJ010000044">
    <property type="protein sequence ID" value="NDV89425.1"/>
    <property type="molecule type" value="Genomic_DNA"/>
</dbReference>
<dbReference type="AlphaFoldDB" id="A0A6L9MNW2"/>
<dbReference type="RefSeq" id="WP_163046269.1">
    <property type="nucleotide sequence ID" value="NZ_JAAAMJ010000044.1"/>
</dbReference>
<comment type="caution">
    <text evidence="1">The sequence shown here is derived from an EMBL/GenBank/DDBJ whole genome shotgun (WGS) entry which is preliminary data.</text>
</comment>
<proteinExistence type="predicted"/>
<organism evidence="1 2">
    <name type="scientific">Aurantimonas aggregata</name>
    <dbReference type="NCBI Taxonomy" id="2047720"/>
    <lineage>
        <taxon>Bacteria</taxon>
        <taxon>Pseudomonadati</taxon>
        <taxon>Pseudomonadota</taxon>
        <taxon>Alphaproteobacteria</taxon>
        <taxon>Hyphomicrobiales</taxon>
        <taxon>Aurantimonadaceae</taxon>
        <taxon>Aurantimonas</taxon>
    </lineage>
</organism>
<protein>
    <recommendedName>
        <fullName evidence="3">ArsR family transcriptional regulator</fullName>
    </recommendedName>
</protein>
<evidence type="ECO:0000313" key="2">
    <source>
        <dbReference type="Proteomes" id="UP000476332"/>
    </source>
</evidence>
<dbReference type="Proteomes" id="UP000476332">
    <property type="component" value="Unassembled WGS sequence"/>
</dbReference>
<accession>A0A6L9MNW2</accession>
<sequence length="86" mass="9851">MSDNPDLRNLGLTPTRIFLMHRLNEGPEEDCVGLEMNEMTGRELHTADYLTGAKLAEVVPGWRMTFWYRLTPRGREMMQVLSALGL</sequence>
<name>A0A6L9MNW2_9HYPH</name>
<reference evidence="1 2" key="1">
    <citation type="submission" date="2020-01" db="EMBL/GenBank/DDBJ databases">
        <title>Genomes of bacteria type strains.</title>
        <authorList>
            <person name="Chen J."/>
            <person name="Zhu S."/>
            <person name="Chen J."/>
        </authorList>
    </citation>
    <scope>NUCLEOTIDE SEQUENCE [LARGE SCALE GENOMIC DNA]</scope>
    <source>
        <strain evidence="1 2">KCTC 52919</strain>
    </source>
</reference>